<proteinExistence type="predicted"/>
<dbReference type="OrthoDB" id="8421576at2"/>
<sequence>MAKVRRYSSPYLSDIAGGKVVVSCQRCGLERRYDSAAMIERAGDVSLPELRIMIARAEGCPRADNVYRDRCELGYDPECWNGTRPKPTDVP</sequence>
<accession>A0A4Q2T0S0</accession>
<protein>
    <submittedName>
        <fullName evidence="1">Uncharacterized protein</fullName>
    </submittedName>
</protein>
<keyword evidence="2" id="KW-1185">Reference proteome</keyword>
<evidence type="ECO:0000313" key="1">
    <source>
        <dbReference type="EMBL" id="RYC10189.1"/>
    </source>
</evidence>
<reference evidence="1 2" key="1">
    <citation type="submission" date="2019-01" db="EMBL/GenBank/DDBJ databases">
        <authorList>
            <person name="Deng T."/>
        </authorList>
    </citation>
    <scope>NUCLEOTIDE SEQUENCE [LARGE SCALE GENOMIC DNA]</scope>
    <source>
        <strain evidence="1 2">F8825</strain>
    </source>
</reference>
<comment type="caution">
    <text evidence="1">The sequence shown here is derived from an EMBL/GenBank/DDBJ whole genome shotgun (WGS) entry which is preliminary data.</text>
</comment>
<gene>
    <name evidence="1" type="ORF">EUU22_19175</name>
</gene>
<dbReference type="EMBL" id="SDVB01000253">
    <property type="protein sequence ID" value="RYC10189.1"/>
    <property type="molecule type" value="Genomic_DNA"/>
</dbReference>
<dbReference type="AlphaFoldDB" id="A0A4Q2T0S0"/>
<dbReference type="Proteomes" id="UP000291088">
    <property type="component" value="Unassembled WGS sequence"/>
</dbReference>
<name>A0A4Q2T0S0_9HYPH</name>
<dbReference type="RefSeq" id="WP_129333582.1">
    <property type="nucleotide sequence ID" value="NZ_SDVB01000253.1"/>
</dbReference>
<evidence type="ECO:0000313" key="2">
    <source>
        <dbReference type="Proteomes" id="UP000291088"/>
    </source>
</evidence>
<organism evidence="1 2">
    <name type="scientific">Ciceribacter ferrooxidans</name>
    <dbReference type="NCBI Taxonomy" id="2509717"/>
    <lineage>
        <taxon>Bacteria</taxon>
        <taxon>Pseudomonadati</taxon>
        <taxon>Pseudomonadota</taxon>
        <taxon>Alphaproteobacteria</taxon>
        <taxon>Hyphomicrobiales</taxon>
        <taxon>Rhizobiaceae</taxon>
        <taxon>Ciceribacter</taxon>
    </lineage>
</organism>